<evidence type="ECO:0000259" key="2">
    <source>
        <dbReference type="Pfam" id="PF13460"/>
    </source>
</evidence>
<dbReference type="Pfam" id="PF08547">
    <property type="entry name" value="CIA30"/>
    <property type="match status" value="1"/>
</dbReference>
<dbReference type="PANTHER" id="PTHR15020:SF11">
    <property type="entry name" value="OS06G0360300 PROTEIN"/>
    <property type="match status" value="1"/>
</dbReference>
<evidence type="ECO:0000259" key="1">
    <source>
        <dbReference type="Pfam" id="PF08547"/>
    </source>
</evidence>
<dbReference type="PANTHER" id="PTHR15020">
    <property type="entry name" value="FLAVIN REDUCTASE-RELATED"/>
    <property type="match status" value="1"/>
</dbReference>
<protein>
    <recommendedName>
        <fullName evidence="5">NAD(P)-binding domain-containing protein</fullName>
    </recommendedName>
</protein>
<reference evidence="3 4" key="1">
    <citation type="journal article" date="2020" name="J. Phycol.">
        <title>Comparative genome analysis reveals Cyanidiococcus gen. nov., a new extremophilic red algal genus sister to Cyanidioschyzon (Cyanidioschyzonaceae, Rhodophyta).</title>
        <authorList>
            <person name="Liu S.-L."/>
            <person name="Chiang Y.-R."/>
            <person name="Yoon H.S."/>
            <person name="Fu H.-Y."/>
        </authorList>
    </citation>
    <scope>NUCLEOTIDE SEQUENCE [LARGE SCALE GENOMIC DNA]</scope>
    <source>
        <strain evidence="3 4">THAL066</strain>
    </source>
</reference>
<dbReference type="SUPFAM" id="SSF51735">
    <property type="entry name" value="NAD(P)-binding Rossmann-fold domains"/>
    <property type="match status" value="1"/>
</dbReference>
<dbReference type="OrthoDB" id="426386at2759"/>
<evidence type="ECO:0000313" key="4">
    <source>
        <dbReference type="Proteomes" id="UP000530660"/>
    </source>
</evidence>
<keyword evidence="4" id="KW-1185">Reference proteome</keyword>
<dbReference type="Pfam" id="PF13460">
    <property type="entry name" value="NAD_binding_10"/>
    <property type="match status" value="1"/>
</dbReference>
<dbReference type="Proteomes" id="UP000530660">
    <property type="component" value="Unassembled WGS sequence"/>
</dbReference>
<dbReference type="InterPro" id="IPR008979">
    <property type="entry name" value="Galactose-bd-like_sf"/>
</dbReference>
<dbReference type="InterPro" id="IPR036291">
    <property type="entry name" value="NAD(P)-bd_dom_sf"/>
</dbReference>
<sequence length="500" mass="53235">MEQTESQVAQVRSKERVPSETVQTAVSLGTVAVFGASGRTGIQVLRQLCAQGCCRQVRAIVRDAARLETELATWKQPSTASPVTVQVKAVGDLTQLDVRSLSDLVSDVDAIIWVAGATGGRGGIETPPAALDEATLRRLCDALALQPSTPSSEHRVTFRSPEEMADVLDFGRGRIVADAFTSVDDVVMGGLSSSGLIYDEREALGIFAGTVTTDGGGGFCHVRCDASMVAPAQRFGDVSLLTSEENGCRVSYWDLSSYDGLAVVVRGDGRRYKLNLKTTAEPETVFQQEFSTSGDLPPGTFETHFLPFADFVPVRRGLPLYGSGPVTYAMQLDPSRIRSIGLVYSKVAIGGGPAIDFMPGSFRLACRRISAYRQVPPRLIVLSSAAVTRPYWSPLKRQAYPELAQVPIVKLNPFGVLGHKLAGEDAVRTLVSHRSSLGAPYTIVRAVGLNDGDDPSFPGAATGELRFGQGDLMVGKISRTVPGGADCTPAARTGSVLQDI</sequence>
<feature type="domain" description="NADH:ubiquinone oxidoreductase intermediate-associated protein 30" evidence="1">
    <location>
        <begin position="177"/>
        <end position="364"/>
    </location>
</feature>
<comment type="caution">
    <text evidence="3">The sequence shown here is derived from an EMBL/GenBank/DDBJ whole genome shotgun (WGS) entry which is preliminary data.</text>
</comment>
<dbReference type="InterPro" id="IPR016040">
    <property type="entry name" value="NAD(P)-bd_dom"/>
</dbReference>
<organism evidence="3 4">
    <name type="scientific">Cyanidiococcus yangmingshanensis</name>
    <dbReference type="NCBI Taxonomy" id="2690220"/>
    <lineage>
        <taxon>Eukaryota</taxon>
        <taxon>Rhodophyta</taxon>
        <taxon>Bangiophyceae</taxon>
        <taxon>Cyanidiales</taxon>
        <taxon>Cyanidiaceae</taxon>
        <taxon>Cyanidiococcus</taxon>
    </lineage>
</organism>
<evidence type="ECO:0000313" key="3">
    <source>
        <dbReference type="EMBL" id="KAF6001457.1"/>
    </source>
</evidence>
<dbReference type="AlphaFoldDB" id="A0A7J7IG19"/>
<dbReference type="EMBL" id="VWRR01000014">
    <property type="protein sequence ID" value="KAF6001457.1"/>
    <property type="molecule type" value="Genomic_DNA"/>
</dbReference>
<feature type="domain" description="NAD(P)-binding" evidence="2">
    <location>
        <begin position="35"/>
        <end position="141"/>
    </location>
</feature>
<name>A0A7J7IG19_9RHOD</name>
<accession>A0A7J7IG19</accession>
<dbReference type="InterPro" id="IPR013857">
    <property type="entry name" value="NADH-UbQ_OxRdtase-assoc_prot30"/>
</dbReference>
<gene>
    <name evidence="3" type="ORF">F1559_001360</name>
</gene>
<dbReference type="Gene3D" id="3.40.50.720">
    <property type="entry name" value="NAD(P)-binding Rossmann-like Domain"/>
    <property type="match status" value="2"/>
</dbReference>
<dbReference type="SUPFAM" id="SSF49785">
    <property type="entry name" value="Galactose-binding domain-like"/>
    <property type="match status" value="1"/>
</dbReference>
<evidence type="ECO:0008006" key="5">
    <source>
        <dbReference type="Google" id="ProtNLM"/>
    </source>
</evidence>
<proteinExistence type="predicted"/>